<accession>A0A1W1DQ32</accession>
<dbReference type="EMBL" id="FPHX01000014">
    <property type="protein sequence ID" value="SFV83840.1"/>
    <property type="molecule type" value="Genomic_DNA"/>
</dbReference>
<protein>
    <submittedName>
        <fullName evidence="1">Uncharacterized protein</fullName>
    </submittedName>
</protein>
<reference evidence="1" key="1">
    <citation type="submission" date="2016-10" db="EMBL/GenBank/DDBJ databases">
        <authorList>
            <person name="de Groot N.N."/>
        </authorList>
    </citation>
    <scope>NUCLEOTIDE SEQUENCE</scope>
</reference>
<evidence type="ECO:0000313" key="1">
    <source>
        <dbReference type="EMBL" id="SFV83840.1"/>
    </source>
</evidence>
<proteinExistence type="predicted"/>
<name>A0A1W1DQ32_9ZZZZ</name>
<gene>
    <name evidence="1" type="ORF">MNB_SUP05-9-1137</name>
</gene>
<sequence length="127" mass="14368">MLSLNVAADTQTKDTNSPLIQKIKAIDYDLLELETQLDMGIDAFEVGLDASKIKSQLLYFEYQLGTPRGGDQQWNESEQMILDAKVKLEALQEKMKVEGDWGKVRFRVQDFGGSDPGAVKLRYNYGF</sequence>
<dbReference type="AlphaFoldDB" id="A0A1W1DQ32"/>
<organism evidence="1">
    <name type="scientific">hydrothermal vent metagenome</name>
    <dbReference type="NCBI Taxonomy" id="652676"/>
    <lineage>
        <taxon>unclassified sequences</taxon>
        <taxon>metagenomes</taxon>
        <taxon>ecological metagenomes</taxon>
    </lineage>
</organism>